<feature type="region of interest" description="Disordered" evidence="1">
    <location>
        <begin position="76"/>
        <end position="112"/>
    </location>
</feature>
<dbReference type="EMBL" id="BAABIW010000018">
    <property type="protein sequence ID" value="GAA5031813.1"/>
    <property type="molecule type" value="Genomic_DNA"/>
</dbReference>
<reference evidence="3" key="1">
    <citation type="journal article" date="2019" name="Int. J. Syst. Evol. Microbiol.">
        <title>The Global Catalogue of Microorganisms (GCM) 10K type strain sequencing project: providing services to taxonomists for standard genome sequencing and annotation.</title>
        <authorList>
            <consortium name="The Broad Institute Genomics Platform"/>
            <consortium name="The Broad Institute Genome Sequencing Center for Infectious Disease"/>
            <person name="Wu L."/>
            <person name="Ma J."/>
        </authorList>
    </citation>
    <scope>NUCLEOTIDE SEQUENCE [LARGE SCALE GENOMIC DNA]</scope>
    <source>
        <strain evidence="3">JCM 17687</strain>
    </source>
</reference>
<keyword evidence="3" id="KW-1185">Reference proteome</keyword>
<evidence type="ECO:0000313" key="3">
    <source>
        <dbReference type="Proteomes" id="UP001500427"/>
    </source>
</evidence>
<gene>
    <name evidence="2" type="ORF">GCM10023258_30310</name>
</gene>
<dbReference type="Proteomes" id="UP001500427">
    <property type="component" value="Unassembled WGS sequence"/>
</dbReference>
<sequence length="156" mass="17121">MRRHRAPEATYQAWLAHFAIGRLTPLHVVREVDFGARYLGPGAGVHFRPLGNLMVDMLILRQPIVHLPRRSALAARDLPDGAPNPRSGLARLLSRGRRPGQSGAGGLRRGLRERREAPVQLRPVASSTRRCRLRPDVLLAAFDVATGDVSFESVAG</sequence>
<evidence type="ECO:0000256" key="1">
    <source>
        <dbReference type="SAM" id="MobiDB-lite"/>
    </source>
</evidence>
<protein>
    <submittedName>
        <fullName evidence="2">Uncharacterized protein</fullName>
    </submittedName>
</protein>
<organism evidence="2 3">
    <name type="scientific">Terrabacter aeriphilus</name>
    <dbReference type="NCBI Taxonomy" id="515662"/>
    <lineage>
        <taxon>Bacteria</taxon>
        <taxon>Bacillati</taxon>
        <taxon>Actinomycetota</taxon>
        <taxon>Actinomycetes</taxon>
        <taxon>Micrococcales</taxon>
        <taxon>Intrasporangiaceae</taxon>
        <taxon>Terrabacter</taxon>
    </lineage>
</organism>
<accession>A0ABP9JGZ7</accession>
<comment type="caution">
    <text evidence="2">The sequence shown here is derived from an EMBL/GenBank/DDBJ whole genome shotgun (WGS) entry which is preliminary data.</text>
</comment>
<proteinExistence type="predicted"/>
<name>A0ABP9JGZ7_9MICO</name>
<evidence type="ECO:0000313" key="2">
    <source>
        <dbReference type="EMBL" id="GAA5031813.1"/>
    </source>
</evidence>